<dbReference type="InterPro" id="IPR011009">
    <property type="entry name" value="Kinase-like_dom_sf"/>
</dbReference>
<dbReference type="RefSeq" id="WP_307356599.1">
    <property type="nucleotide sequence ID" value="NZ_BAAACJ010000010.1"/>
</dbReference>
<reference evidence="1 2" key="1">
    <citation type="submission" date="2023-07" db="EMBL/GenBank/DDBJ databases">
        <title>Genomic Encyclopedia of Type Strains, Phase IV (KMG-IV): sequencing the most valuable type-strain genomes for metagenomic binning, comparative biology and taxonomic classification.</title>
        <authorList>
            <person name="Goeker M."/>
        </authorList>
    </citation>
    <scope>NUCLEOTIDE SEQUENCE [LARGE SCALE GENOMIC DNA]</scope>
    <source>
        <strain evidence="1 2">DSM 1400</strain>
    </source>
</reference>
<comment type="caution">
    <text evidence="1">The sequence shown here is derived from an EMBL/GenBank/DDBJ whole genome shotgun (WGS) entry which is preliminary data.</text>
</comment>
<accession>A0ABU0JXB6</accession>
<dbReference type="Proteomes" id="UP001224418">
    <property type="component" value="Unassembled WGS sequence"/>
</dbReference>
<organism evidence="1 2">
    <name type="scientific">Hathewaya limosa</name>
    <name type="common">Clostridium limosum</name>
    <dbReference type="NCBI Taxonomy" id="1536"/>
    <lineage>
        <taxon>Bacteria</taxon>
        <taxon>Bacillati</taxon>
        <taxon>Bacillota</taxon>
        <taxon>Clostridia</taxon>
        <taxon>Eubacteriales</taxon>
        <taxon>Clostridiaceae</taxon>
        <taxon>Hathewaya</taxon>
    </lineage>
</organism>
<sequence>MGKRKNFYIPFDKKVEKYLRKGEFLGSGHNGIVYSLPKNRVIKIFNDPKVCEREYDILRRTKKSKYFPKVYDVGENFIVREMVHGQRLDKYLKKNKMNKKLAHKLVGLIKEFKRLKFTKLDIRCKDIYLCDNGYLIIIDPKNNYTKKVNYPRHLMKGLKSFSALNDFFKYIKEYDEELYDYWSFRFKLYIEKKIK</sequence>
<dbReference type="EMBL" id="JAUSWN010000022">
    <property type="protein sequence ID" value="MDQ0480552.1"/>
    <property type="molecule type" value="Genomic_DNA"/>
</dbReference>
<evidence type="ECO:0000313" key="2">
    <source>
        <dbReference type="Proteomes" id="UP001224418"/>
    </source>
</evidence>
<dbReference type="SUPFAM" id="SSF56112">
    <property type="entry name" value="Protein kinase-like (PK-like)"/>
    <property type="match status" value="1"/>
</dbReference>
<protein>
    <submittedName>
        <fullName evidence="1">RIO-like serine/threonine protein kinase</fullName>
    </submittedName>
</protein>
<keyword evidence="2" id="KW-1185">Reference proteome</keyword>
<evidence type="ECO:0000313" key="1">
    <source>
        <dbReference type="EMBL" id="MDQ0480552.1"/>
    </source>
</evidence>
<proteinExistence type="predicted"/>
<name>A0ABU0JXB6_HATLI</name>
<gene>
    <name evidence="1" type="ORF">QOZ93_002300</name>
</gene>